<dbReference type="EMBL" id="CM041544">
    <property type="protein sequence ID" value="KAI3363505.1"/>
    <property type="molecule type" value="Genomic_DNA"/>
</dbReference>
<gene>
    <name evidence="1" type="ORF">L3Q82_012105</name>
</gene>
<keyword evidence="2" id="KW-1185">Reference proteome</keyword>
<evidence type="ECO:0000313" key="1">
    <source>
        <dbReference type="EMBL" id="KAI3363505.1"/>
    </source>
</evidence>
<evidence type="ECO:0000313" key="2">
    <source>
        <dbReference type="Proteomes" id="UP000831701"/>
    </source>
</evidence>
<reference evidence="1" key="1">
    <citation type="submission" date="2022-04" db="EMBL/GenBank/DDBJ databases">
        <title>Jade perch genome.</title>
        <authorList>
            <person name="Chao B."/>
        </authorList>
    </citation>
    <scope>NUCLEOTIDE SEQUENCE</scope>
    <source>
        <strain evidence="1">CB-2022</strain>
    </source>
</reference>
<name>A0ACB8W754_9TELE</name>
<sequence length="166" mass="18680">MFFLQVQKDHVTPIYVINLLISDLIQLCSMIIEVTRPTDWILYEVFNVIYLCGLTSSVGFMVFGRRLAPVVPLQTNHQELCGGLCGGLGLSLLLYFVDVFYYTVFAIFLLLPLPLFIFFLGGTLRALSASQSVPSDEKRRIVGCLVLVMLIYTLLFLPTHHFVPGT</sequence>
<organism evidence="1 2">
    <name type="scientific">Scortum barcoo</name>
    <name type="common">barcoo grunter</name>
    <dbReference type="NCBI Taxonomy" id="214431"/>
    <lineage>
        <taxon>Eukaryota</taxon>
        <taxon>Metazoa</taxon>
        <taxon>Chordata</taxon>
        <taxon>Craniata</taxon>
        <taxon>Vertebrata</taxon>
        <taxon>Euteleostomi</taxon>
        <taxon>Actinopterygii</taxon>
        <taxon>Neopterygii</taxon>
        <taxon>Teleostei</taxon>
        <taxon>Neoteleostei</taxon>
        <taxon>Acanthomorphata</taxon>
        <taxon>Eupercaria</taxon>
        <taxon>Centrarchiformes</taxon>
        <taxon>Terapontoidei</taxon>
        <taxon>Terapontidae</taxon>
        <taxon>Scortum</taxon>
    </lineage>
</organism>
<accession>A0ACB8W754</accession>
<dbReference type="Proteomes" id="UP000831701">
    <property type="component" value="Chromosome 14"/>
</dbReference>
<comment type="caution">
    <text evidence="1">The sequence shown here is derived from an EMBL/GenBank/DDBJ whole genome shotgun (WGS) entry which is preliminary data.</text>
</comment>
<proteinExistence type="predicted"/>
<protein>
    <submittedName>
        <fullName evidence="1">Uncharacterized protein</fullName>
    </submittedName>
</protein>